<comment type="caution">
    <text evidence="3">The sequence shown here is derived from an EMBL/GenBank/DDBJ whole genome shotgun (WGS) entry which is preliminary data.</text>
</comment>
<gene>
    <name evidence="3" type="ORF">A3C58_02700</name>
</gene>
<evidence type="ECO:0000256" key="2">
    <source>
        <dbReference type="ARBA" id="ARBA00023235"/>
    </source>
</evidence>
<dbReference type="EMBL" id="MHOR01000029">
    <property type="protein sequence ID" value="OGZ66588.1"/>
    <property type="molecule type" value="Genomic_DNA"/>
</dbReference>
<dbReference type="GO" id="GO:0046872">
    <property type="term" value="F:metal ion binding"/>
    <property type="evidence" value="ECO:0007669"/>
    <property type="project" value="UniProtKB-KW"/>
</dbReference>
<dbReference type="InterPro" id="IPR011060">
    <property type="entry name" value="RibuloseP-bd_barrel"/>
</dbReference>
<dbReference type="SUPFAM" id="SSF51366">
    <property type="entry name" value="Ribulose-phoshate binding barrel"/>
    <property type="match status" value="1"/>
</dbReference>
<name>A0A1G2HXN3_9BACT</name>
<dbReference type="InterPro" id="IPR013785">
    <property type="entry name" value="Aldolase_TIM"/>
</dbReference>
<dbReference type="Proteomes" id="UP000178380">
    <property type="component" value="Unassembled WGS sequence"/>
</dbReference>
<dbReference type="PROSITE" id="PS01086">
    <property type="entry name" value="RIBUL_P_3_EPIMER_2"/>
    <property type="match status" value="1"/>
</dbReference>
<keyword evidence="2" id="KW-0413">Isomerase</keyword>
<keyword evidence="1" id="KW-0479">Metal-binding</keyword>
<accession>A0A1G2HXN3</accession>
<reference evidence="3 4" key="1">
    <citation type="journal article" date="2016" name="Nat. Commun.">
        <title>Thousands of microbial genomes shed light on interconnected biogeochemical processes in an aquifer system.</title>
        <authorList>
            <person name="Anantharaman K."/>
            <person name="Brown C.T."/>
            <person name="Hug L.A."/>
            <person name="Sharon I."/>
            <person name="Castelle C.J."/>
            <person name="Probst A.J."/>
            <person name="Thomas B.C."/>
            <person name="Singh A."/>
            <person name="Wilkins M.J."/>
            <person name="Karaoz U."/>
            <person name="Brodie E.L."/>
            <person name="Williams K.H."/>
            <person name="Hubbard S.S."/>
            <person name="Banfield J.F."/>
        </authorList>
    </citation>
    <scope>NUCLEOTIDE SEQUENCE [LARGE SCALE GENOMIC DNA]</scope>
</reference>
<protein>
    <recommendedName>
        <fullName evidence="5">Ribulose-phosphate 3-epimerase</fullName>
    </recommendedName>
</protein>
<dbReference type="GO" id="GO:0005975">
    <property type="term" value="P:carbohydrate metabolic process"/>
    <property type="evidence" value="ECO:0007669"/>
    <property type="project" value="InterPro"/>
</dbReference>
<proteinExistence type="predicted"/>
<dbReference type="NCBIfam" id="NF004076">
    <property type="entry name" value="PRK05581.1-4"/>
    <property type="match status" value="1"/>
</dbReference>
<evidence type="ECO:0000313" key="4">
    <source>
        <dbReference type="Proteomes" id="UP000178380"/>
    </source>
</evidence>
<dbReference type="Gene3D" id="3.20.20.70">
    <property type="entry name" value="Aldolase class I"/>
    <property type="match status" value="1"/>
</dbReference>
<dbReference type="PANTHER" id="PTHR11749">
    <property type="entry name" value="RIBULOSE-5-PHOSPHATE-3-EPIMERASE"/>
    <property type="match status" value="1"/>
</dbReference>
<dbReference type="STRING" id="1802205.A3C58_02700"/>
<evidence type="ECO:0000313" key="3">
    <source>
        <dbReference type="EMBL" id="OGZ66588.1"/>
    </source>
</evidence>
<evidence type="ECO:0008006" key="5">
    <source>
        <dbReference type="Google" id="ProtNLM"/>
    </source>
</evidence>
<dbReference type="GO" id="GO:0016857">
    <property type="term" value="F:racemase and epimerase activity, acting on carbohydrates and derivatives"/>
    <property type="evidence" value="ECO:0007669"/>
    <property type="project" value="InterPro"/>
</dbReference>
<dbReference type="InterPro" id="IPR000056">
    <property type="entry name" value="Ribul_P_3_epim-like"/>
</dbReference>
<dbReference type="Pfam" id="PF00834">
    <property type="entry name" value="Ribul_P_3_epim"/>
    <property type="match status" value="1"/>
</dbReference>
<organism evidence="3 4">
    <name type="scientific">Candidatus Staskawiczbacteria bacterium RIFCSPHIGHO2_02_FULL_34_10</name>
    <dbReference type="NCBI Taxonomy" id="1802205"/>
    <lineage>
        <taxon>Bacteria</taxon>
        <taxon>Candidatus Staskawicziibacteriota</taxon>
    </lineage>
</organism>
<dbReference type="CDD" id="cd00429">
    <property type="entry name" value="RPE"/>
    <property type="match status" value="1"/>
</dbReference>
<sequence>MKIIPAILATDIKKLEHDLLQVEGLDTWIQVDIMDGKFVNNTSVSLDDFFSLELVKNFSMEIEVHLMVKNPVTYFSQCQDNNVKRVIFHCEAGDTATILQEAKKYNFQISVALNPETHIKEIMPYIGSIDVAVLMSVNPGLQGQAFLPQTLEKIKELRQLAPDLKIEVDGGINIENIKSVAEAGADYLVVGSGLFEGEDIKKRFKELESHA</sequence>
<evidence type="ECO:0000256" key="1">
    <source>
        <dbReference type="ARBA" id="ARBA00022723"/>
    </source>
</evidence>
<dbReference type="AlphaFoldDB" id="A0A1G2HXN3"/>